<reference evidence="10" key="1">
    <citation type="journal article" date="2019" name="Int. J. Syst. Evol. Microbiol.">
        <title>The Global Catalogue of Microorganisms (GCM) 10K type strain sequencing project: providing services to taxonomists for standard genome sequencing and annotation.</title>
        <authorList>
            <consortium name="The Broad Institute Genomics Platform"/>
            <consortium name="The Broad Institute Genome Sequencing Center for Infectious Disease"/>
            <person name="Wu L."/>
            <person name="Ma J."/>
        </authorList>
    </citation>
    <scope>NUCLEOTIDE SEQUENCE [LARGE SCALE GENOMIC DNA]</scope>
    <source>
        <strain evidence="10">CCUG 53915</strain>
    </source>
</reference>
<comment type="caution">
    <text evidence="9">The sequence shown here is derived from an EMBL/GenBank/DDBJ whole genome shotgun (WGS) entry which is preliminary data.</text>
</comment>
<evidence type="ECO:0000256" key="8">
    <source>
        <dbReference type="RuleBase" id="RU364100"/>
    </source>
</evidence>
<keyword evidence="6" id="KW-0238">DNA-binding</keyword>
<evidence type="ECO:0000256" key="2">
    <source>
        <dbReference type="ARBA" id="ARBA00022670"/>
    </source>
</evidence>
<evidence type="ECO:0000256" key="4">
    <source>
        <dbReference type="ARBA" id="ARBA00022801"/>
    </source>
</evidence>
<dbReference type="InterPro" id="IPR003738">
    <property type="entry name" value="SRAP"/>
</dbReference>
<evidence type="ECO:0000256" key="3">
    <source>
        <dbReference type="ARBA" id="ARBA00022763"/>
    </source>
</evidence>
<evidence type="ECO:0000256" key="7">
    <source>
        <dbReference type="ARBA" id="ARBA00023239"/>
    </source>
</evidence>
<dbReference type="Pfam" id="PF02586">
    <property type="entry name" value="SRAP"/>
    <property type="match status" value="1"/>
</dbReference>
<keyword evidence="3" id="KW-0227">DNA damage</keyword>
<evidence type="ECO:0000313" key="9">
    <source>
        <dbReference type="EMBL" id="MFD1207144.1"/>
    </source>
</evidence>
<evidence type="ECO:0000256" key="5">
    <source>
        <dbReference type="ARBA" id="ARBA00023124"/>
    </source>
</evidence>
<dbReference type="Proteomes" id="UP001597231">
    <property type="component" value="Unassembled WGS sequence"/>
</dbReference>
<evidence type="ECO:0000256" key="6">
    <source>
        <dbReference type="ARBA" id="ARBA00023125"/>
    </source>
</evidence>
<evidence type="ECO:0000256" key="1">
    <source>
        <dbReference type="ARBA" id="ARBA00008136"/>
    </source>
</evidence>
<organism evidence="9 10">
    <name type="scientific">Sporosarcina contaminans</name>
    <dbReference type="NCBI Taxonomy" id="633403"/>
    <lineage>
        <taxon>Bacteria</taxon>
        <taxon>Bacillati</taxon>
        <taxon>Bacillota</taxon>
        <taxon>Bacilli</taxon>
        <taxon>Bacillales</taxon>
        <taxon>Caryophanaceae</taxon>
        <taxon>Sporosarcina</taxon>
    </lineage>
</organism>
<keyword evidence="7" id="KW-0456">Lyase</keyword>
<dbReference type="RefSeq" id="WP_381482807.1">
    <property type="nucleotide sequence ID" value="NZ_JBHTLT010000135.1"/>
</dbReference>
<dbReference type="EC" id="3.4.-.-" evidence="8"/>
<dbReference type="Gene3D" id="3.90.1680.10">
    <property type="entry name" value="SOS response associated peptidase-like"/>
    <property type="match status" value="1"/>
</dbReference>
<comment type="similarity">
    <text evidence="1 8">Belongs to the SOS response-associated peptidase family.</text>
</comment>
<protein>
    <recommendedName>
        <fullName evidence="8">Abasic site processing protein</fullName>
        <ecNumber evidence="8">3.4.-.-</ecNumber>
    </recommendedName>
</protein>
<dbReference type="SUPFAM" id="SSF143081">
    <property type="entry name" value="BB1717-like"/>
    <property type="match status" value="1"/>
</dbReference>
<keyword evidence="5" id="KW-0190">Covalent protein-DNA linkage</keyword>
<dbReference type="InterPro" id="IPR036590">
    <property type="entry name" value="SRAP-like"/>
</dbReference>
<keyword evidence="10" id="KW-1185">Reference proteome</keyword>
<dbReference type="PANTHER" id="PTHR13604:SF0">
    <property type="entry name" value="ABASIC SITE PROCESSING PROTEIN HMCES"/>
    <property type="match status" value="1"/>
</dbReference>
<keyword evidence="2 8" id="KW-0645">Protease</keyword>
<accession>A0ABW3U4J2</accession>
<name>A0ABW3U4J2_9BACL</name>
<dbReference type="PANTHER" id="PTHR13604">
    <property type="entry name" value="DC12-RELATED"/>
    <property type="match status" value="1"/>
</dbReference>
<keyword evidence="4 8" id="KW-0378">Hydrolase</keyword>
<proteinExistence type="inferred from homology"/>
<evidence type="ECO:0000313" key="10">
    <source>
        <dbReference type="Proteomes" id="UP001597231"/>
    </source>
</evidence>
<dbReference type="EMBL" id="JBHTLT010000135">
    <property type="protein sequence ID" value="MFD1207144.1"/>
    <property type="molecule type" value="Genomic_DNA"/>
</dbReference>
<sequence length="224" mass="25865">MCGRFTLFAPYEEIMYRFEIASAFEATDYVPSYNIAPSQQVVAVINDGQKNRLGYLRWGLIPPWAKDEKIGYKMINARAETIAEKPSFRNAFKRKRCILPADSFYEWQRRDGQKIPMRIKLKDDGIFGIAGLYEKYVAPSGMIIHTCTAITTEPNELMRPIHDRMPVILHKEDEAMWLDPKNNDIHSLQSLLKPFNEEQMEAYIVSSQVNSPKNNEKALIMPIC</sequence>
<gene>
    <name evidence="9" type="ORF">ACFQ38_18755</name>
</gene>